<organism evidence="3 4">
    <name type="scientific">Oxalicibacterium flavum</name>
    <dbReference type="NCBI Taxonomy" id="179467"/>
    <lineage>
        <taxon>Bacteria</taxon>
        <taxon>Pseudomonadati</taxon>
        <taxon>Pseudomonadota</taxon>
        <taxon>Betaproteobacteria</taxon>
        <taxon>Burkholderiales</taxon>
        <taxon>Oxalobacteraceae</taxon>
        <taxon>Oxalicibacterium</taxon>
    </lineage>
</organism>
<sequence>MPALNSLSSLNKSIYLLAFCTLMLAGMAAHAQESPTEADSTTHEQAPTRRIGEATTNALQMQVQGSHAGANLPILGPAASLSWQRYLDSYKHPIPETFTRTLDEVGTR</sequence>
<accession>A0A8J2XWP2</accession>
<evidence type="ECO:0000256" key="1">
    <source>
        <dbReference type="SAM" id="MobiDB-lite"/>
    </source>
</evidence>
<evidence type="ECO:0000313" key="4">
    <source>
        <dbReference type="Proteomes" id="UP000620266"/>
    </source>
</evidence>
<dbReference type="EMBL" id="BMCG01000001">
    <property type="protein sequence ID" value="GGB97858.1"/>
    <property type="molecule type" value="Genomic_DNA"/>
</dbReference>
<evidence type="ECO:0000313" key="3">
    <source>
        <dbReference type="EMBL" id="GGB97858.1"/>
    </source>
</evidence>
<dbReference type="Pfam" id="PF12266">
    <property type="entry name" value="DUF3613"/>
    <property type="match status" value="1"/>
</dbReference>
<feature type="region of interest" description="Disordered" evidence="1">
    <location>
        <begin position="30"/>
        <end position="50"/>
    </location>
</feature>
<evidence type="ECO:0000256" key="2">
    <source>
        <dbReference type="SAM" id="SignalP"/>
    </source>
</evidence>
<gene>
    <name evidence="3" type="ORF">GCM10007205_03930</name>
</gene>
<dbReference type="InterPro" id="IPR022053">
    <property type="entry name" value="DUF3613"/>
</dbReference>
<feature type="chain" id="PRO_5035170878" description="DUF3613 domain-containing protein" evidence="2">
    <location>
        <begin position="32"/>
        <end position="108"/>
    </location>
</feature>
<keyword evidence="4" id="KW-1185">Reference proteome</keyword>
<proteinExistence type="predicted"/>
<comment type="caution">
    <text evidence="3">The sequence shown here is derived from an EMBL/GenBank/DDBJ whole genome shotgun (WGS) entry which is preliminary data.</text>
</comment>
<protein>
    <recommendedName>
        <fullName evidence="5">DUF3613 domain-containing protein</fullName>
    </recommendedName>
</protein>
<feature type="compositionally biased region" description="Basic and acidic residues" evidence="1">
    <location>
        <begin position="40"/>
        <end position="50"/>
    </location>
</feature>
<feature type="signal peptide" evidence="2">
    <location>
        <begin position="1"/>
        <end position="31"/>
    </location>
</feature>
<evidence type="ECO:0008006" key="5">
    <source>
        <dbReference type="Google" id="ProtNLM"/>
    </source>
</evidence>
<reference evidence="3" key="2">
    <citation type="submission" date="2020-09" db="EMBL/GenBank/DDBJ databases">
        <authorList>
            <person name="Sun Q."/>
            <person name="Sedlacek I."/>
        </authorList>
    </citation>
    <scope>NUCLEOTIDE SEQUENCE</scope>
    <source>
        <strain evidence="3">CCM 7086</strain>
    </source>
</reference>
<reference evidence="3" key="1">
    <citation type="journal article" date="2014" name="Int. J. Syst. Evol. Microbiol.">
        <title>Complete genome sequence of Corynebacterium casei LMG S-19264T (=DSM 44701T), isolated from a smear-ripened cheese.</title>
        <authorList>
            <consortium name="US DOE Joint Genome Institute (JGI-PGF)"/>
            <person name="Walter F."/>
            <person name="Albersmeier A."/>
            <person name="Kalinowski J."/>
            <person name="Ruckert C."/>
        </authorList>
    </citation>
    <scope>NUCLEOTIDE SEQUENCE</scope>
    <source>
        <strain evidence="3">CCM 7086</strain>
    </source>
</reference>
<keyword evidence="2" id="KW-0732">Signal</keyword>
<dbReference type="Proteomes" id="UP000620266">
    <property type="component" value="Unassembled WGS sequence"/>
</dbReference>
<name>A0A8J2XWP2_9BURK</name>
<dbReference type="AlphaFoldDB" id="A0A8J2XWP2"/>